<feature type="region of interest" description="Disordered" evidence="4">
    <location>
        <begin position="1"/>
        <end position="34"/>
    </location>
</feature>
<dbReference type="EMBL" id="WSTA01000056">
    <property type="protein sequence ID" value="MWB99338.1"/>
    <property type="molecule type" value="Genomic_DNA"/>
</dbReference>
<dbReference type="GO" id="GO:0003700">
    <property type="term" value="F:DNA-binding transcription factor activity"/>
    <property type="evidence" value="ECO:0007669"/>
    <property type="project" value="TreeGrafter"/>
</dbReference>
<dbReference type="InterPro" id="IPR046335">
    <property type="entry name" value="LacI/GalR-like_sensor"/>
</dbReference>
<dbReference type="PANTHER" id="PTHR30146:SF109">
    <property type="entry name" value="HTH-TYPE TRANSCRIPTIONAL REGULATOR GALS"/>
    <property type="match status" value="1"/>
</dbReference>
<comment type="caution">
    <text evidence="6">The sequence shown here is derived from an EMBL/GenBank/DDBJ whole genome shotgun (WGS) entry which is preliminary data.</text>
</comment>
<protein>
    <submittedName>
        <fullName evidence="6">LacI family transcriptional regulator</fullName>
    </submittedName>
</protein>
<feature type="domain" description="Transcriptional regulator LacI/GalR-like sensor" evidence="5">
    <location>
        <begin position="154"/>
        <end position="319"/>
    </location>
</feature>
<dbReference type="Proteomes" id="UP000438182">
    <property type="component" value="Unassembled WGS sequence"/>
</dbReference>
<sequence length="324" mass="34256">MTRARTTVISGAERRTDRTARRSPVADPAPTPSRIAPVLRRERTGLVALAVPNLEEPYFAELTALLVRRADARGLSILIQQTEGDHDREVDIANGVGLPPTDGLIHIPRSLTVGDLTRRTSPGPLVLLGEHIQVSPFTHVAIDNRDAMRTATVHLAEAGCRRVAFVGARDASPSDAADRRYAGYREAVAELGLAAEPALVAQLVAFTPEEGRRAAEGLLAAGIGFDGVVCSNDSVAIGVLAALHTGGLRIPEDVAVVGVDDVRGARFTTPPLTTVAPDNEAIVEAALVELERQIAAPPGADMPVRHVIAPARLVVRESTARSAR</sequence>
<dbReference type="SUPFAM" id="SSF53822">
    <property type="entry name" value="Periplasmic binding protein-like I"/>
    <property type="match status" value="1"/>
</dbReference>
<gene>
    <name evidence="6" type="ORF">GB864_12365</name>
</gene>
<dbReference type="AlphaFoldDB" id="A0A6I4NYI9"/>
<evidence type="ECO:0000313" key="6">
    <source>
        <dbReference type="EMBL" id="MWB99338.1"/>
    </source>
</evidence>
<dbReference type="Pfam" id="PF13377">
    <property type="entry name" value="Peripla_BP_3"/>
    <property type="match status" value="1"/>
</dbReference>
<keyword evidence="1" id="KW-0805">Transcription regulation</keyword>
<name>A0A6I4NYI9_9MICO</name>
<dbReference type="InterPro" id="IPR028082">
    <property type="entry name" value="Peripla_BP_I"/>
</dbReference>
<dbReference type="CDD" id="cd06267">
    <property type="entry name" value="PBP1_LacI_sugar_binding-like"/>
    <property type="match status" value="1"/>
</dbReference>
<organism evidence="6 7">
    <name type="scientific">Agromyces seonyuensis</name>
    <dbReference type="NCBI Taxonomy" id="2662446"/>
    <lineage>
        <taxon>Bacteria</taxon>
        <taxon>Bacillati</taxon>
        <taxon>Actinomycetota</taxon>
        <taxon>Actinomycetes</taxon>
        <taxon>Micrococcales</taxon>
        <taxon>Microbacteriaceae</taxon>
        <taxon>Agromyces</taxon>
    </lineage>
</organism>
<evidence type="ECO:0000256" key="4">
    <source>
        <dbReference type="SAM" id="MobiDB-lite"/>
    </source>
</evidence>
<evidence type="ECO:0000256" key="2">
    <source>
        <dbReference type="ARBA" id="ARBA00023125"/>
    </source>
</evidence>
<reference evidence="6 7" key="1">
    <citation type="submission" date="2019-12" db="EMBL/GenBank/DDBJ databases">
        <authorList>
            <person name="Kim Y.S."/>
        </authorList>
    </citation>
    <scope>NUCLEOTIDE SEQUENCE [LARGE SCALE GENOMIC DNA]</scope>
    <source>
        <strain evidence="6 7">MMS17-SY077</strain>
    </source>
</reference>
<keyword evidence="3" id="KW-0804">Transcription</keyword>
<dbReference type="PANTHER" id="PTHR30146">
    <property type="entry name" value="LACI-RELATED TRANSCRIPTIONAL REPRESSOR"/>
    <property type="match status" value="1"/>
</dbReference>
<proteinExistence type="predicted"/>
<dbReference type="Gene3D" id="3.40.50.2300">
    <property type="match status" value="2"/>
</dbReference>
<keyword evidence="7" id="KW-1185">Reference proteome</keyword>
<evidence type="ECO:0000313" key="7">
    <source>
        <dbReference type="Proteomes" id="UP000438182"/>
    </source>
</evidence>
<evidence type="ECO:0000256" key="3">
    <source>
        <dbReference type="ARBA" id="ARBA00023163"/>
    </source>
</evidence>
<evidence type="ECO:0000259" key="5">
    <source>
        <dbReference type="Pfam" id="PF13377"/>
    </source>
</evidence>
<evidence type="ECO:0000256" key="1">
    <source>
        <dbReference type="ARBA" id="ARBA00023015"/>
    </source>
</evidence>
<keyword evidence="2" id="KW-0238">DNA-binding</keyword>
<accession>A0A6I4NYI9</accession>
<dbReference type="GO" id="GO:0000976">
    <property type="term" value="F:transcription cis-regulatory region binding"/>
    <property type="evidence" value="ECO:0007669"/>
    <property type="project" value="TreeGrafter"/>
</dbReference>